<proteinExistence type="predicted"/>
<feature type="compositionally biased region" description="Low complexity" evidence="1">
    <location>
        <begin position="156"/>
        <end position="167"/>
    </location>
</feature>
<gene>
    <name evidence="3" type="ordered locus">ERWE_CDS_07720</name>
</gene>
<feature type="region of interest" description="Disordered" evidence="1">
    <location>
        <begin position="156"/>
        <end position="185"/>
    </location>
</feature>
<name>A0A0H3M006_EHRRW</name>
<dbReference type="KEGG" id="erw:ERWE_CDS_07720"/>
<dbReference type="Proteomes" id="UP000001021">
    <property type="component" value="Chromosome"/>
</dbReference>
<protein>
    <submittedName>
        <fullName evidence="3">Uncharacterized protein</fullName>
    </submittedName>
</protein>
<evidence type="ECO:0000256" key="1">
    <source>
        <dbReference type="SAM" id="MobiDB-lite"/>
    </source>
</evidence>
<dbReference type="AlphaFoldDB" id="A0A0H3M006"/>
<reference evidence="3 4" key="1">
    <citation type="journal article" date="2006" name="J. Bacteriol.">
        <title>Comparative genomic analysis of three strains of Ehrlichia ruminantium reveals an active process of genome size plasticity.</title>
        <authorList>
            <person name="Frutos R."/>
            <person name="Viari A."/>
            <person name="Ferraz C."/>
            <person name="Morgat A."/>
            <person name="Eychenie S."/>
            <person name="Kandassami Y."/>
            <person name="Chantal I."/>
            <person name="Bensaid A."/>
            <person name="Coissac E."/>
            <person name="Vachiery N."/>
            <person name="Demaille J."/>
            <person name="Martinez D."/>
        </authorList>
    </citation>
    <scope>NUCLEOTIDE SEQUENCE [LARGE SCALE GENOMIC DNA]</scope>
    <source>
        <strain evidence="3 4">Welgevonden</strain>
    </source>
</reference>
<keyword evidence="2" id="KW-0472">Membrane</keyword>
<dbReference type="HOGENOM" id="CLU_1025777_0_0_5"/>
<evidence type="ECO:0000313" key="3">
    <source>
        <dbReference type="EMBL" id="CAI27266.1"/>
    </source>
</evidence>
<keyword evidence="4" id="KW-1185">Reference proteome</keyword>
<feature type="transmembrane region" description="Helical" evidence="2">
    <location>
        <begin position="95"/>
        <end position="123"/>
    </location>
</feature>
<evidence type="ECO:0000313" key="4">
    <source>
        <dbReference type="Proteomes" id="UP000001021"/>
    </source>
</evidence>
<accession>A0A0H3M006</accession>
<sequence length="266" mass="28116">MCVRRLLRVLFNILQGAFYYAVSVTSNNLTSQQNATVEYTGSGYNVSSTVSTSLSPVYNITRVSSTSSSSLSTLSPTTIITNSSVGDPTDGEDPLIVYITYSVFFGVPILVVFMICLAACTSVSNTNQPPRPRPVRHFLAPVLFFDDDNDSGCGSSISQSIVSSDTSNNGSVAEENDDALSNVSGAAGENDLEQQGEEGNAVIAGGVSQDNILNISQESCYDNIPVEGACGVVENMCLKVSGEDMSELQDISVVSLNGRNITETIV</sequence>
<keyword evidence="2" id="KW-1133">Transmembrane helix</keyword>
<dbReference type="KEGG" id="eru:Erum7320"/>
<evidence type="ECO:0000256" key="2">
    <source>
        <dbReference type="SAM" id="Phobius"/>
    </source>
</evidence>
<dbReference type="EMBL" id="CR925678">
    <property type="protein sequence ID" value="CAI27266.1"/>
    <property type="molecule type" value="Genomic_DNA"/>
</dbReference>
<keyword evidence="2" id="KW-0812">Transmembrane</keyword>
<organism evidence="3 4">
    <name type="scientific">Ehrlichia ruminantium (strain Welgevonden)</name>
    <dbReference type="NCBI Taxonomy" id="254945"/>
    <lineage>
        <taxon>Bacteria</taxon>
        <taxon>Pseudomonadati</taxon>
        <taxon>Pseudomonadota</taxon>
        <taxon>Alphaproteobacteria</taxon>
        <taxon>Rickettsiales</taxon>
        <taxon>Anaplasmataceae</taxon>
        <taxon>Ehrlichia</taxon>
    </lineage>
</organism>